<proteinExistence type="predicted"/>
<reference evidence="1 2" key="1">
    <citation type="journal article" date="2019" name="Genome Biol. Evol.">
        <title>Insights into the evolution of the New World diploid cottons (Gossypium, subgenus Houzingenia) based on genome sequencing.</title>
        <authorList>
            <person name="Grover C.E."/>
            <person name="Arick M.A. 2nd"/>
            <person name="Thrash A."/>
            <person name="Conover J.L."/>
            <person name="Sanders W.S."/>
            <person name="Peterson D.G."/>
            <person name="Frelichowski J.E."/>
            <person name="Scheffler J.A."/>
            <person name="Scheffler B.E."/>
            <person name="Wendel J.F."/>
        </authorList>
    </citation>
    <scope>NUCLEOTIDE SEQUENCE [LARGE SCALE GENOMIC DNA]</scope>
    <source>
        <strain evidence="1">157</strain>
        <tissue evidence="1">Leaf</tissue>
    </source>
</reference>
<organism evidence="1 2">
    <name type="scientific">Gossypium lobatum</name>
    <dbReference type="NCBI Taxonomy" id="34289"/>
    <lineage>
        <taxon>Eukaryota</taxon>
        <taxon>Viridiplantae</taxon>
        <taxon>Streptophyta</taxon>
        <taxon>Embryophyta</taxon>
        <taxon>Tracheophyta</taxon>
        <taxon>Spermatophyta</taxon>
        <taxon>Magnoliopsida</taxon>
        <taxon>eudicotyledons</taxon>
        <taxon>Gunneridae</taxon>
        <taxon>Pentapetalae</taxon>
        <taxon>rosids</taxon>
        <taxon>malvids</taxon>
        <taxon>Malvales</taxon>
        <taxon>Malvaceae</taxon>
        <taxon>Malvoideae</taxon>
        <taxon>Gossypium</taxon>
    </lineage>
</organism>
<keyword evidence="2" id="KW-1185">Reference proteome</keyword>
<dbReference type="Proteomes" id="UP000593572">
    <property type="component" value="Unassembled WGS sequence"/>
</dbReference>
<evidence type="ECO:0000313" key="2">
    <source>
        <dbReference type="Proteomes" id="UP000593572"/>
    </source>
</evidence>
<protein>
    <submittedName>
        <fullName evidence="1">Uncharacterized protein</fullName>
    </submittedName>
</protein>
<dbReference type="AlphaFoldDB" id="A0A7J8M6P1"/>
<sequence>MRVLMTEDSNDAASSSFLLDDNSSIPFSVDDDLSNSLQEKDFLEVKPAEELLENPAFQFLHE</sequence>
<accession>A0A7J8M6P1</accession>
<name>A0A7J8M6P1_9ROSI</name>
<evidence type="ECO:0000313" key="1">
    <source>
        <dbReference type="EMBL" id="MBA0560391.1"/>
    </source>
</evidence>
<gene>
    <name evidence="1" type="ORF">Golob_017293</name>
</gene>
<dbReference type="EMBL" id="JABEZX010000007">
    <property type="protein sequence ID" value="MBA0560391.1"/>
    <property type="molecule type" value="Genomic_DNA"/>
</dbReference>
<comment type="caution">
    <text evidence="1">The sequence shown here is derived from an EMBL/GenBank/DDBJ whole genome shotgun (WGS) entry which is preliminary data.</text>
</comment>